<gene>
    <name evidence="2" type="ORF">IAD23_02350</name>
</gene>
<reference evidence="2" key="1">
    <citation type="submission" date="2020-10" db="EMBL/GenBank/DDBJ databases">
        <authorList>
            <person name="Gilroy R."/>
        </authorList>
    </citation>
    <scope>NUCLEOTIDE SEQUENCE</scope>
    <source>
        <strain evidence="2">CHK176-6737</strain>
    </source>
</reference>
<dbReference type="InterPro" id="IPR013022">
    <property type="entry name" value="Xyl_isomerase-like_TIM-brl"/>
</dbReference>
<reference evidence="2" key="2">
    <citation type="journal article" date="2021" name="PeerJ">
        <title>Extensive microbial diversity within the chicken gut microbiome revealed by metagenomics and culture.</title>
        <authorList>
            <person name="Gilroy R."/>
            <person name="Ravi A."/>
            <person name="Getino M."/>
            <person name="Pursley I."/>
            <person name="Horton D.L."/>
            <person name="Alikhan N.F."/>
            <person name="Baker D."/>
            <person name="Gharbi K."/>
            <person name="Hall N."/>
            <person name="Watson M."/>
            <person name="Adriaenssens E.M."/>
            <person name="Foster-Nyarko E."/>
            <person name="Jarju S."/>
            <person name="Secka A."/>
            <person name="Antonio M."/>
            <person name="Oren A."/>
            <person name="Chaudhuri R.R."/>
            <person name="La Ragione R."/>
            <person name="Hildebrand F."/>
            <person name="Pallen M.J."/>
        </authorList>
    </citation>
    <scope>NUCLEOTIDE SEQUENCE</scope>
    <source>
        <strain evidence="2">CHK176-6737</strain>
    </source>
</reference>
<organism evidence="2 3">
    <name type="scientific">Candidatus Scybalenecus merdavium</name>
    <dbReference type="NCBI Taxonomy" id="2840939"/>
    <lineage>
        <taxon>Bacteria</taxon>
        <taxon>Bacillati</taxon>
        <taxon>Bacillota</taxon>
        <taxon>Clostridia</taxon>
        <taxon>Eubacteriales</taxon>
        <taxon>Oscillospiraceae</taxon>
        <taxon>Oscillospiraceae incertae sedis</taxon>
        <taxon>Candidatus Scybalenecus</taxon>
    </lineage>
</organism>
<dbReference type="Proteomes" id="UP000824125">
    <property type="component" value="Unassembled WGS sequence"/>
</dbReference>
<feature type="domain" description="Xylose isomerase-like TIM barrel" evidence="1">
    <location>
        <begin position="45"/>
        <end position="245"/>
    </location>
</feature>
<dbReference type="Gene3D" id="3.20.20.150">
    <property type="entry name" value="Divalent-metal-dependent TIM barrel enzymes"/>
    <property type="match status" value="1"/>
</dbReference>
<sequence length="259" mass="29923">MIAGASTSCFYPLETEKALDLIGRAWFRKAEVFFNAACELEEPFIAELNAIRRRYGMEIVSIHPYSSFMETQCIFGDYERRFHDILPLYERYFEVCAELGGKYVVLHGALKKTKMPIPDERYFERFNYLADLAKKHGVVLAQENVNLFKSESIDFLKRMREAVRGNFKLVFDVKQAIRAGQDVFEFVNTFSSDICHVHLSDNTPEKDCLPPGRGTFDIKQLKSKLLMGGYTGDYIIEIYSPGFDVERELVRSRIFLEGI</sequence>
<protein>
    <submittedName>
        <fullName evidence="2">Sugar phosphate isomerase/epimerase</fullName>
    </submittedName>
</protein>
<dbReference type="GO" id="GO:0016853">
    <property type="term" value="F:isomerase activity"/>
    <property type="evidence" value="ECO:0007669"/>
    <property type="project" value="UniProtKB-KW"/>
</dbReference>
<comment type="caution">
    <text evidence="2">The sequence shown here is derived from an EMBL/GenBank/DDBJ whole genome shotgun (WGS) entry which is preliminary data.</text>
</comment>
<dbReference type="InterPro" id="IPR036237">
    <property type="entry name" value="Xyl_isomerase-like_sf"/>
</dbReference>
<dbReference type="AlphaFoldDB" id="A0A9D1MTV1"/>
<name>A0A9D1MTV1_9FIRM</name>
<dbReference type="InterPro" id="IPR050312">
    <property type="entry name" value="IolE/XylAMocC-like"/>
</dbReference>
<accession>A0A9D1MTV1</accession>
<evidence type="ECO:0000313" key="2">
    <source>
        <dbReference type="EMBL" id="HIU68784.1"/>
    </source>
</evidence>
<dbReference type="EMBL" id="DVNM01000012">
    <property type="protein sequence ID" value="HIU68784.1"/>
    <property type="molecule type" value="Genomic_DNA"/>
</dbReference>
<dbReference type="PANTHER" id="PTHR12110">
    <property type="entry name" value="HYDROXYPYRUVATE ISOMERASE"/>
    <property type="match status" value="1"/>
</dbReference>
<dbReference type="PANTHER" id="PTHR12110:SF21">
    <property type="entry name" value="XYLOSE ISOMERASE-LIKE TIM BARREL DOMAIN-CONTAINING PROTEIN"/>
    <property type="match status" value="1"/>
</dbReference>
<dbReference type="Pfam" id="PF01261">
    <property type="entry name" value="AP_endonuc_2"/>
    <property type="match status" value="1"/>
</dbReference>
<evidence type="ECO:0000313" key="3">
    <source>
        <dbReference type="Proteomes" id="UP000824125"/>
    </source>
</evidence>
<keyword evidence="2" id="KW-0413">Isomerase</keyword>
<dbReference type="SUPFAM" id="SSF51658">
    <property type="entry name" value="Xylose isomerase-like"/>
    <property type="match status" value="1"/>
</dbReference>
<evidence type="ECO:0000259" key="1">
    <source>
        <dbReference type="Pfam" id="PF01261"/>
    </source>
</evidence>
<proteinExistence type="predicted"/>